<proteinExistence type="predicted"/>
<feature type="chain" id="PRO_5025684125" evidence="1">
    <location>
        <begin position="20"/>
        <end position="755"/>
    </location>
</feature>
<reference evidence="2" key="1">
    <citation type="journal article" date="2020" name="Stud. Mycol.">
        <title>101 Dothideomycetes genomes: a test case for predicting lifestyles and emergence of pathogens.</title>
        <authorList>
            <person name="Haridas S."/>
            <person name="Albert R."/>
            <person name="Binder M."/>
            <person name="Bloem J."/>
            <person name="Labutti K."/>
            <person name="Salamov A."/>
            <person name="Andreopoulos B."/>
            <person name="Baker S."/>
            <person name="Barry K."/>
            <person name="Bills G."/>
            <person name="Bluhm B."/>
            <person name="Cannon C."/>
            <person name="Castanera R."/>
            <person name="Culley D."/>
            <person name="Daum C."/>
            <person name="Ezra D."/>
            <person name="Gonzalez J."/>
            <person name="Henrissat B."/>
            <person name="Kuo A."/>
            <person name="Liang C."/>
            <person name="Lipzen A."/>
            <person name="Lutzoni F."/>
            <person name="Magnuson J."/>
            <person name="Mondo S."/>
            <person name="Nolan M."/>
            <person name="Ohm R."/>
            <person name="Pangilinan J."/>
            <person name="Park H.-J."/>
            <person name="Ramirez L."/>
            <person name="Alfaro M."/>
            <person name="Sun H."/>
            <person name="Tritt A."/>
            <person name="Yoshinaga Y."/>
            <person name="Zwiers L.-H."/>
            <person name="Turgeon B."/>
            <person name="Goodwin S."/>
            <person name="Spatafora J."/>
            <person name="Crous P."/>
            <person name="Grigoriev I."/>
        </authorList>
    </citation>
    <scope>NUCLEOTIDE SEQUENCE</scope>
    <source>
        <strain evidence="2">CBS 113818</strain>
    </source>
</reference>
<feature type="signal peptide" evidence="1">
    <location>
        <begin position="1"/>
        <end position="19"/>
    </location>
</feature>
<organism evidence="2 3">
    <name type="scientific">Ophiobolus disseminans</name>
    <dbReference type="NCBI Taxonomy" id="1469910"/>
    <lineage>
        <taxon>Eukaryota</taxon>
        <taxon>Fungi</taxon>
        <taxon>Dikarya</taxon>
        <taxon>Ascomycota</taxon>
        <taxon>Pezizomycotina</taxon>
        <taxon>Dothideomycetes</taxon>
        <taxon>Pleosporomycetidae</taxon>
        <taxon>Pleosporales</taxon>
        <taxon>Pleosporineae</taxon>
        <taxon>Phaeosphaeriaceae</taxon>
        <taxon>Ophiobolus</taxon>
    </lineage>
</organism>
<protein>
    <submittedName>
        <fullName evidence="2">Uncharacterized protein</fullName>
    </submittedName>
</protein>
<dbReference type="AlphaFoldDB" id="A0A6A7A871"/>
<evidence type="ECO:0000313" key="3">
    <source>
        <dbReference type="Proteomes" id="UP000799424"/>
    </source>
</evidence>
<evidence type="ECO:0000256" key="1">
    <source>
        <dbReference type="SAM" id="SignalP"/>
    </source>
</evidence>
<evidence type="ECO:0000313" key="2">
    <source>
        <dbReference type="EMBL" id="KAF2829386.1"/>
    </source>
</evidence>
<dbReference type="EMBL" id="MU006221">
    <property type="protein sequence ID" value="KAF2829386.1"/>
    <property type="molecule type" value="Genomic_DNA"/>
</dbReference>
<keyword evidence="1" id="KW-0732">Signal</keyword>
<gene>
    <name evidence="2" type="ORF">CC86DRAFT_368405</name>
</gene>
<dbReference type="OrthoDB" id="3764614at2759"/>
<dbReference type="Proteomes" id="UP000799424">
    <property type="component" value="Unassembled WGS sequence"/>
</dbReference>
<accession>A0A6A7A871</accession>
<name>A0A6A7A871_9PLEO</name>
<sequence length="755" mass="80944">MHSKDLSLALGLLAQLVSAQEVTPAPRPGSYSLLRRDGTPTAACPEQFGNPLMNCNDPACGGKSDTAQVCKNNSGNGKPCQCQIGTAGAPVPSNTKVTATNSAGSTIVGVYALVTIDKYKSLKQQQTVTFTQTSTGKDGKETVAAAAAVVAAGGVAWILGTGADAAGAALLKAPSTPNSNKDDPGCPAKKNKCKDCKAVSGINICVTPNGGCGCEPEEQCPAGDAKPKCSDKECTGQNDKCTVGKNKDCACKSASCPTGDKQPQCDNKEKCSGKDGKCTLGDNKDCACKSCPTGDKQPQCDNKEKCSGKDGKCTLGDDNGCACKENACPEKRYTPFCDFCGNKGSDGKCKGIADKNNLWKGCDCWEEPPNPVDYPQLDQALLKVDVEGLPKISPSSYSYGGDDPLKCQNLSYDAKRDVLQKSIAEWCKSVNSKEVTKSGATEFNYKRYDYDYYSYWLAAGYDGKSGGNCGDKAKITEINCVSTMMEALSDCNIGQDKFKGAELTDGCVRYQITFSRSKKDNDPPFKPLTQELATCANGNDDVSAVPFNFWQGVSKKFCKDVGDGKTAKKAELKNTDLQTRSLFGRTPPPNPKAYGDWKFFFEWEPKSGTCAKTCDEAMSSFTNSCGHYGNQGNNMLKKGTVDTGCGKYTYRLEGPPPPTKPTPTPTPTPTPWIPNTTDCRQWFSLFFIRFGITFNTDEGKMRDELKGCGAITDWKIEEQTSVRKYITFNLPVALKAGCVERAMKTATGLDTKCLM</sequence>
<keyword evidence="3" id="KW-1185">Reference proteome</keyword>